<dbReference type="InterPro" id="IPR029063">
    <property type="entry name" value="SAM-dependent_MTases_sf"/>
</dbReference>
<dbReference type="CDD" id="cd02440">
    <property type="entry name" value="AdoMet_MTases"/>
    <property type="match status" value="1"/>
</dbReference>
<reference evidence="3 4" key="1">
    <citation type="submission" date="2018-06" db="EMBL/GenBank/DDBJ databases">
        <authorList>
            <consortium name="Pathogen Informatics"/>
            <person name="Doyle S."/>
        </authorList>
    </citation>
    <scope>NUCLEOTIDE SEQUENCE [LARGE SCALE GENOMIC DNA]</scope>
    <source>
        <strain evidence="3 4">NCTC13063</strain>
    </source>
</reference>
<keyword evidence="3" id="KW-0808">Transferase</keyword>
<dbReference type="RefSeq" id="WP_115153088.1">
    <property type="nucleotide sequence ID" value="NZ_DBFWLE010000008.1"/>
</dbReference>
<sequence>MEQQKPNYGNWIPIPLLRMLYGASAALLLLFAASFAWPRLVAVTIIMGLAAAVTLSMTVYMHLCHREFSFEGGRLMPKIHDFLIAHLGWDGHGTLLDIGCGSAALSVRCAKAYPEAQVTGIDYWGFGWGYAKAQCERNAEIEGVGGRTRFAKGDAAKLDFADETFDAVVSNFVFHEVSTQPDKRQLIREALRVVKKGGSFAFQDLFVRKRLYGNMEEFVTQLQAEGINEIHYIANVEQTGLIPKYLQAPWMLVNIGIIYGKK</sequence>
<evidence type="ECO:0000313" key="3">
    <source>
        <dbReference type="EMBL" id="SUB79115.1"/>
    </source>
</evidence>
<keyword evidence="3" id="KW-0489">Methyltransferase</keyword>
<dbReference type="Pfam" id="PF08241">
    <property type="entry name" value="Methyltransf_11"/>
    <property type="match status" value="1"/>
</dbReference>
<dbReference type="GO" id="GO:0032259">
    <property type="term" value="P:methylation"/>
    <property type="evidence" value="ECO:0007669"/>
    <property type="project" value="UniProtKB-KW"/>
</dbReference>
<protein>
    <submittedName>
        <fullName evidence="3">Rebeccamycin O-methyltransferase</fullName>
        <ecNumber evidence="3">2.1.1.-</ecNumber>
    </submittedName>
</protein>
<dbReference type="Gene3D" id="3.40.50.150">
    <property type="entry name" value="Vaccinia Virus protein VP39"/>
    <property type="match status" value="1"/>
</dbReference>
<dbReference type="AlphaFoldDB" id="A0AAQ1UH95"/>
<gene>
    <name evidence="3" type="primary">rebM</name>
    <name evidence="3" type="ORF">NCTC13063_00370</name>
</gene>
<evidence type="ECO:0000313" key="4">
    <source>
        <dbReference type="Proteomes" id="UP000255283"/>
    </source>
</evidence>
<dbReference type="EMBL" id="UGTJ01000001">
    <property type="protein sequence ID" value="SUB79115.1"/>
    <property type="molecule type" value="Genomic_DNA"/>
</dbReference>
<feature type="domain" description="Methyltransferase type 11" evidence="2">
    <location>
        <begin position="96"/>
        <end position="202"/>
    </location>
</feature>
<dbReference type="GO" id="GO:0008757">
    <property type="term" value="F:S-adenosylmethionine-dependent methyltransferase activity"/>
    <property type="evidence" value="ECO:0007669"/>
    <property type="project" value="InterPro"/>
</dbReference>
<evidence type="ECO:0000256" key="1">
    <source>
        <dbReference type="SAM" id="Phobius"/>
    </source>
</evidence>
<dbReference type="EC" id="2.1.1.-" evidence="3"/>
<accession>A0AAQ1UH95</accession>
<dbReference type="InterPro" id="IPR013216">
    <property type="entry name" value="Methyltransf_11"/>
</dbReference>
<feature type="transmembrane region" description="Helical" evidence="1">
    <location>
        <begin position="12"/>
        <end position="33"/>
    </location>
</feature>
<comment type="caution">
    <text evidence="3">The sequence shown here is derived from an EMBL/GenBank/DDBJ whole genome shotgun (WGS) entry which is preliminary data.</text>
</comment>
<proteinExistence type="predicted"/>
<organism evidence="3 4">
    <name type="scientific">Segatella buccae</name>
    <dbReference type="NCBI Taxonomy" id="28126"/>
    <lineage>
        <taxon>Bacteria</taxon>
        <taxon>Pseudomonadati</taxon>
        <taxon>Bacteroidota</taxon>
        <taxon>Bacteroidia</taxon>
        <taxon>Bacteroidales</taxon>
        <taxon>Prevotellaceae</taxon>
        <taxon>Segatella</taxon>
    </lineage>
</organism>
<dbReference type="PANTHER" id="PTHR45277:SF1">
    <property type="entry name" value="EXPRESSED PROTEIN"/>
    <property type="match status" value="1"/>
</dbReference>
<feature type="transmembrane region" description="Helical" evidence="1">
    <location>
        <begin position="40"/>
        <end position="63"/>
    </location>
</feature>
<keyword evidence="1" id="KW-0812">Transmembrane</keyword>
<dbReference type="PANTHER" id="PTHR45277">
    <property type="entry name" value="EXPRESSED PROTEIN"/>
    <property type="match status" value="1"/>
</dbReference>
<dbReference type="SUPFAM" id="SSF53335">
    <property type="entry name" value="S-adenosyl-L-methionine-dependent methyltransferases"/>
    <property type="match status" value="1"/>
</dbReference>
<evidence type="ECO:0000259" key="2">
    <source>
        <dbReference type="Pfam" id="PF08241"/>
    </source>
</evidence>
<name>A0AAQ1UH95_9BACT</name>
<keyword evidence="1" id="KW-1133">Transmembrane helix</keyword>
<dbReference type="Proteomes" id="UP000255283">
    <property type="component" value="Unassembled WGS sequence"/>
</dbReference>
<keyword evidence="1" id="KW-0472">Membrane</keyword>